<evidence type="ECO:0000259" key="9">
    <source>
        <dbReference type="PROSITE" id="PS50850"/>
    </source>
</evidence>
<dbReference type="InterPro" id="IPR020846">
    <property type="entry name" value="MFS_dom"/>
</dbReference>
<keyword evidence="4 8" id="KW-1133">Transmembrane helix</keyword>
<feature type="region of interest" description="Disordered" evidence="7">
    <location>
        <begin position="1"/>
        <end position="23"/>
    </location>
</feature>
<evidence type="ECO:0000256" key="7">
    <source>
        <dbReference type="SAM" id="MobiDB-lite"/>
    </source>
</evidence>
<gene>
    <name evidence="10" type="ORF">CLAFUR5_08997</name>
</gene>
<evidence type="ECO:0000256" key="3">
    <source>
        <dbReference type="ARBA" id="ARBA00022692"/>
    </source>
</evidence>
<dbReference type="KEGG" id="ffu:CLAFUR5_08997"/>
<dbReference type="GO" id="GO:0016020">
    <property type="term" value="C:membrane"/>
    <property type="evidence" value="ECO:0007669"/>
    <property type="project" value="UniProtKB-SubCell"/>
</dbReference>
<organism evidence="10 11">
    <name type="scientific">Passalora fulva</name>
    <name type="common">Tomato leaf mold</name>
    <name type="synonym">Cladosporium fulvum</name>
    <dbReference type="NCBI Taxonomy" id="5499"/>
    <lineage>
        <taxon>Eukaryota</taxon>
        <taxon>Fungi</taxon>
        <taxon>Dikarya</taxon>
        <taxon>Ascomycota</taxon>
        <taxon>Pezizomycotina</taxon>
        <taxon>Dothideomycetes</taxon>
        <taxon>Dothideomycetidae</taxon>
        <taxon>Mycosphaerellales</taxon>
        <taxon>Mycosphaerellaceae</taxon>
        <taxon>Fulvia</taxon>
    </lineage>
</organism>
<dbReference type="GO" id="GO:0022857">
    <property type="term" value="F:transmembrane transporter activity"/>
    <property type="evidence" value="ECO:0007669"/>
    <property type="project" value="InterPro"/>
</dbReference>
<comment type="similarity">
    <text evidence="6">Belongs to the major facilitator superfamily. Allantoate permease family.</text>
</comment>
<evidence type="ECO:0000256" key="5">
    <source>
        <dbReference type="ARBA" id="ARBA00023136"/>
    </source>
</evidence>
<evidence type="ECO:0000256" key="6">
    <source>
        <dbReference type="ARBA" id="ARBA00037968"/>
    </source>
</evidence>
<sequence>MSNDTSSSQPIAVPDSSDQKGHAAGTIDDALIFLRKHGNEQSSQAQDTTHTRSLRRKIDLHVISFLTICYMLNFLDKVLLNYSQVMGLSLDLNLTGNNFSNAASAFFIADLVAVLPNIYLLQRLPTAHYLGFSLIAWGICTACHASLQNYGGLLTVRILSGAFESAVPPALILLSSQYYTRSEQAARFAYWYSGMGLGQILGGLISFAFQHVGSHAALAGWRIMFLVLGIVTIGVGGAVCWFVPNTPMRAWFLDEGEKVVLPRHVQENQTGIENVHFHAKQVWEAVLDFQVWVMFAIIVLQSVGGGVITTYSAMLIRGFEFTAKEAALLNMPAGLVNIVSALVCVGLDRAFWGIDGLLRLG</sequence>
<keyword evidence="3 8" id="KW-0812">Transmembrane</keyword>
<feature type="transmembrane region" description="Helical" evidence="8">
    <location>
        <begin position="328"/>
        <end position="352"/>
    </location>
</feature>
<evidence type="ECO:0000256" key="8">
    <source>
        <dbReference type="SAM" id="Phobius"/>
    </source>
</evidence>
<protein>
    <submittedName>
        <fullName evidence="10">Thiamine pathway transporter THI73</fullName>
    </submittedName>
</protein>
<dbReference type="Proteomes" id="UP000756132">
    <property type="component" value="Chromosome 9"/>
</dbReference>
<feature type="transmembrane region" description="Helical" evidence="8">
    <location>
        <begin position="221"/>
        <end position="244"/>
    </location>
</feature>
<keyword evidence="5 8" id="KW-0472">Membrane</keyword>
<dbReference type="PANTHER" id="PTHR43791">
    <property type="entry name" value="PERMEASE-RELATED"/>
    <property type="match status" value="1"/>
</dbReference>
<feature type="transmembrane region" description="Helical" evidence="8">
    <location>
        <begin position="60"/>
        <end position="79"/>
    </location>
</feature>
<keyword evidence="11" id="KW-1185">Reference proteome</keyword>
<evidence type="ECO:0000256" key="2">
    <source>
        <dbReference type="ARBA" id="ARBA00022448"/>
    </source>
</evidence>
<dbReference type="InterPro" id="IPR036259">
    <property type="entry name" value="MFS_trans_sf"/>
</dbReference>
<dbReference type="PROSITE" id="PS50850">
    <property type="entry name" value="MFS"/>
    <property type="match status" value="1"/>
</dbReference>
<feature type="transmembrane region" description="Helical" evidence="8">
    <location>
        <begin position="99"/>
        <end position="120"/>
    </location>
</feature>
<dbReference type="AlphaFoldDB" id="A0A9Q8PFT1"/>
<name>A0A9Q8PFT1_PASFU</name>
<dbReference type="EMBL" id="CP090171">
    <property type="protein sequence ID" value="UJO21696.1"/>
    <property type="molecule type" value="Genomic_DNA"/>
</dbReference>
<reference evidence="10" key="2">
    <citation type="journal article" date="2022" name="Microb. Genom.">
        <title>A chromosome-scale genome assembly of the tomato pathogen Cladosporium fulvum reveals a compartmentalized genome architecture and the presence of a dispensable chromosome.</title>
        <authorList>
            <person name="Zaccaron A.Z."/>
            <person name="Chen L.H."/>
            <person name="Samaras A."/>
            <person name="Stergiopoulos I."/>
        </authorList>
    </citation>
    <scope>NUCLEOTIDE SEQUENCE</scope>
    <source>
        <strain evidence="10">Race5_Kim</strain>
    </source>
</reference>
<dbReference type="GeneID" id="71988875"/>
<evidence type="ECO:0000313" key="11">
    <source>
        <dbReference type="Proteomes" id="UP000756132"/>
    </source>
</evidence>
<proteinExistence type="inferred from homology"/>
<feature type="compositionally biased region" description="Polar residues" evidence="7">
    <location>
        <begin position="1"/>
        <end position="10"/>
    </location>
</feature>
<evidence type="ECO:0000313" key="10">
    <source>
        <dbReference type="EMBL" id="UJO21696.1"/>
    </source>
</evidence>
<feature type="transmembrane region" description="Helical" evidence="8">
    <location>
        <begin position="291"/>
        <end position="316"/>
    </location>
</feature>
<dbReference type="Gene3D" id="1.20.1250.20">
    <property type="entry name" value="MFS general substrate transporter like domains"/>
    <property type="match status" value="1"/>
</dbReference>
<evidence type="ECO:0000256" key="4">
    <source>
        <dbReference type="ARBA" id="ARBA00022989"/>
    </source>
</evidence>
<dbReference type="OrthoDB" id="6730379at2759"/>
<dbReference type="FunFam" id="1.20.1250.20:FF:000064">
    <property type="entry name" value="MFS allantoate transporter"/>
    <property type="match status" value="1"/>
</dbReference>
<evidence type="ECO:0000256" key="1">
    <source>
        <dbReference type="ARBA" id="ARBA00004141"/>
    </source>
</evidence>
<dbReference type="SUPFAM" id="SSF103473">
    <property type="entry name" value="MFS general substrate transporter"/>
    <property type="match status" value="1"/>
</dbReference>
<dbReference type="InterPro" id="IPR011701">
    <property type="entry name" value="MFS"/>
</dbReference>
<reference evidence="10" key="1">
    <citation type="submission" date="2021-12" db="EMBL/GenBank/DDBJ databases">
        <authorList>
            <person name="Zaccaron A."/>
            <person name="Stergiopoulos I."/>
        </authorList>
    </citation>
    <scope>NUCLEOTIDE SEQUENCE</scope>
    <source>
        <strain evidence="10">Race5_Kim</strain>
    </source>
</reference>
<dbReference type="RefSeq" id="XP_047766062.1">
    <property type="nucleotide sequence ID" value="XM_047908145.1"/>
</dbReference>
<dbReference type="PANTHER" id="PTHR43791:SF40">
    <property type="entry name" value="THIAMINE PATHWAY TRANSPORTER THI73"/>
    <property type="match status" value="1"/>
</dbReference>
<feature type="transmembrane region" description="Helical" evidence="8">
    <location>
        <begin position="127"/>
        <end position="147"/>
    </location>
</feature>
<keyword evidence="2" id="KW-0813">Transport</keyword>
<feature type="transmembrane region" description="Helical" evidence="8">
    <location>
        <begin position="189"/>
        <end position="209"/>
    </location>
</feature>
<accession>A0A9Q8PFT1</accession>
<comment type="subcellular location">
    <subcellularLocation>
        <location evidence="1">Membrane</location>
        <topology evidence="1">Multi-pass membrane protein</topology>
    </subcellularLocation>
</comment>
<feature type="domain" description="Major facilitator superfamily (MFS) profile" evidence="9">
    <location>
        <begin position="62"/>
        <end position="361"/>
    </location>
</feature>
<dbReference type="Pfam" id="PF07690">
    <property type="entry name" value="MFS_1"/>
    <property type="match status" value="1"/>
</dbReference>